<dbReference type="OrthoDB" id="9789675at2"/>
<sequence>MAIDDLLDEHEQGERVRSWLRNNALGILGGLALGILAIYGWRWWGSHQAQQQQQAHSAYTEAVRQLEEGAVDQAGALLAGQAGTYATLAALRVAKSQVEAGKAEEAIATLRGIQAEPTLQPVVNERLAQLLNATGKPDEALKALEGQGGSAALELRGDALFASGKRDEARDAYAQALTGTDVASPSRRRVELKLQEAGGQVPEPAEAI</sequence>
<evidence type="ECO:0000313" key="12">
    <source>
        <dbReference type="EMBL" id="AKC85441.1"/>
    </source>
</evidence>
<evidence type="ECO:0000256" key="5">
    <source>
        <dbReference type="ARBA" id="ARBA00023136"/>
    </source>
</evidence>
<evidence type="ECO:0000256" key="6">
    <source>
        <dbReference type="ARBA" id="ARBA00023186"/>
    </source>
</evidence>
<dbReference type="RefSeq" id="WP_052629479.1">
    <property type="nucleotide sequence ID" value="NZ_CP011144.1"/>
</dbReference>
<evidence type="ECO:0000259" key="11">
    <source>
        <dbReference type="Pfam" id="PF09976"/>
    </source>
</evidence>
<dbReference type="Proteomes" id="UP000033067">
    <property type="component" value="Chromosome"/>
</dbReference>
<dbReference type="InterPro" id="IPR011990">
    <property type="entry name" value="TPR-like_helical_dom_sf"/>
</dbReference>
<gene>
    <name evidence="12" type="ORF">WQ53_00270</name>
</gene>
<keyword evidence="6" id="KW-0143">Chaperone</keyword>
<dbReference type="GO" id="GO:0005886">
    <property type="term" value="C:plasma membrane"/>
    <property type="evidence" value="ECO:0007669"/>
    <property type="project" value="UniProtKB-SubCell"/>
</dbReference>
<dbReference type="InterPro" id="IPR018704">
    <property type="entry name" value="SecYEG/CpoB_TPR"/>
</dbReference>
<keyword evidence="4 10" id="KW-1133">Transmembrane helix</keyword>
<evidence type="ECO:0000256" key="3">
    <source>
        <dbReference type="ARBA" id="ARBA00022692"/>
    </source>
</evidence>
<evidence type="ECO:0000256" key="2">
    <source>
        <dbReference type="ARBA" id="ARBA00022475"/>
    </source>
</evidence>
<feature type="domain" description="Ancillary SecYEG translocon subunit/Cell division coordinator CpoB TPR" evidence="11">
    <location>
        <begin position="17"/>
        <end position="196"/>
    </location>
</feature>
<comment type="subcellular location">
    <subcellularLocation>
        <location evidence="1">Cell membrane</location>
        <topology evidence="1">Single-pass type II membrane protein</topology>
    </subcellularLocation>
</comment>
<dbReference type="AlphaFoldDB" id="A0A0E3ULF8"/>
<feature type="transmembrane region" description="Helical" evidence="10">
    <location>
        <begin position="24"/>
        <end position="44"/>
    </location>
</feature>
<dbReference type="Gene3D" id="1.25.40.10">
    <property type="entry name" value="Tetratricopeptide repeat domain"/>
    <property type="match status" value="1"/>
</dbReference>
<evidence type="ECO:0000256" key="7">
    <source>
        <dbReference type="ARBA" id="ARBA00024197"/>
    </source>
</evidence>
<keyword evidence="2" id="KW-1003">Cell membrane</keyword>
<dbReference type="PANTHER" id="PTHR38035:SF1">
    <property type="entry name" value="ANCILLARY SECYEG TRANSLOCON SUBUNIT"/>
    <property type="match status" value="1"/>
</dbReference>
<dbReference type="EMBL" id="CP011144">
    <property type="protein sequence ID" value="AKC85441.1"/>
    <property type="molecule type" value="Genomic_DNA"/>
</dbReference>
<feature type="region of interest" description="Disordered" evidence="9">
    <location>
        <begin position="184"/>
        <end position="208"/>
    </location>
</feature>
<keyword evidence="3 10" id="KW-0812">Transmembrane</keyword>
<evidence type="ECO:0000256" key="9">
    <source>
        <dbReference type="SAM" id="MobiDB-lite"/>
    </source>
</evidence>
<evidence type="ECO:0000313" key="13">
    <source>
        <dbReference type="Proteomes" id="UP000033067"/>
    </source>
</evidence>
<keyword evidence="5 10" id="KW-0472">Membrane</keyword>
<dbReference type="InterPro" id="IPR026039">
    <property type="entry name" value="YfgM"/>
</dbReference>
<dbReference type="PANTHER" id="PTHR38035">
    <property type="entry name" value="UPF0070 PROTEIN YFGM"/>
    <property type="match status" value="1"/>
</dbReference>
<accession>A0A0E3ULF8</accession>
<dbReference type="KEGG" id="psuw:WQ53_00270"/>
<evidence type="ECO:0000256" key="10">
    <source>
        <dbReference type="SAM" id="Phobius"/>
    </source>
</evidence>
<comment type="similarity">
    <text evidence="7">Belongs to the YfgM family.</text>
</comment>
<proteinExistence type="inferred from homology"/>
<dbReference type="PATRIC" id="fig|314722.6.peg.59"/>
<protein>
    <recommendedName>
        <fullName evidence="8">Ancillary SecYEG translocon subunit</fullName>
    </recommendedName>
</protein>
<dbReference type="SUPFAM" id="SSF48452">
    <property type="entry name" value="TPR-like"/>
    <property type="match status" value="1"/>
</dbReference>
<name>A0A0E3ULF8_9GAMM</name>
<dbReference type="Pfam" id="PF09976">
    <property type="entry name" value="TPR_21"/>
    <property type="match status" value="1"/>
</dbReference>
<dbReference type="GO" id="GO:0044877">
    <property type="term" value="F:protein-containing complex binding"/>
    <property type="evidence" value="ECO:0007669"/>
    <property type="project" value="InterPro"/>
</dbReference>
<keyword evidence="13" id="KW-1185">Reference proteome</keyword>
<evidence type="ECO:0000256" key="4">
    <source>
        <dbReference type="ARBA" id="ARBA00022989"/>
    </source>
</evidence>
<evidence type="ECO:0000256" key="8">
    <source>
        <dbReference type="ARBA" id="ARBA00024235"/>
    </source>
</evidence>
<reference evidence="12 13" key="1">
    <citation type="journal article" date="2015" name="Genome Announc.">
        <title>Complete Genome Sequence of Pseudoxanthomonas suwonensis Strain J1, a Cellulose-Degrading Bacterium Isolated from Leaf- and Wood-Enriched Soil.</title>
        <authorList>
            <person name="Hou L."/>
            <person name="Jiang J."/>
            <person name="Xu Z."/>
            <person name="Zhou Y."/>
            <person name="Leung F.C."/>
        </authorList>
    </citation>
    <scope>NUCLEOTIDE SEQUENCE [LARGE SCALE GENOMIC DNA]</scope>
    <source>
        <strain evidence="12 13">J1</strain>
    </source>
</reference>
<evidence type="ECO:0000256" key="1">
    <source>
        <dbReference type="ARBA" id="ARBA00004401"/>
    </source>
</evidence>
<organism evidence="12 13">
    <name type="scientific">Pseudoxanthomonas suwonensis</name>
    <dbReference type="NCBI Taxonomy" id="314722"/>
    <lineage>
        <taxon>Bacteria</taxon>
        <taxon>Pseudomonadati</taxon>
        <taxon>Pseudomonadota</taxon>
        <taxon>Gammaproteobacteria</taxon>
        <taxon>Lysobacterales</taxon>
        <taxon>Lysobacteraceae</taxon>
        <taxon>Pseudoxanthomonas</taxon>
    </lineage>
</organism>